<keyword evidence="2" id="KW-0859">Xylose metabolism</keyword>
<keyword evidence="3" id="KW-0808">Transferase</keyword>
<gene>
    <name evidence="6" type="ORF">GCM10023147_11080</name>
</gene>
<dbReference type="PANTHER" id="PTHR43095:SF5">
    <property type="entry name" value="XYLULOSE KINASE"/>
    <property type="match status" value="1"/>
</dbReference>
<sequence>MSEFHTLGIDIGSTGIKALVVHDGREVFVAQSPTPWRHGPGGTTEMDADHLIDTVRGLLSQVDVWLESCTPPAHVAAIGMAGMGETGFVLDAGATAVAPAFAWFDPRGGDRVAAMPGWLRSEFPGRTGLPVGVQVSATKIGLLADGGVTLAGRVWANLPEFVAHVLGGTLVSDYSLASRTGILDQDSGLAWPEMLEYLGAPQDFLPQLTDSGTDLGTARASWLPRSLAGARLTVAGHDHLVSAAANGATIADRYHVSMGTAEVLLRILDGPPDADARARLAEYFINSVRHVVPGQHVLVAGVKTGLLMRRALQLCGISDRAGRDGLDARVCEVVDADPDASHGIDITGARNDDGVLGMTIRSDGIGPAEMFHAILDHGNDEIKILVDALDKEIPPARSTLLTGGWASMRCVQRARGAVLPDVQVSTRSQDTAYGAAIFAARLLDDHPNSTTIRSTGEEQ</sequence>
<dbReference type="RefSeq" id="WP_344992060.1">
    <property type="nucleotide sequence ID" value="NZ_BAABFR010000011.1"/>
</dbReference>
<comment type="caution">
    <text evidence="6">The sequence shown here is derived from an EMBL/GenBank/DDBJ whole genome shotgun (WGS) entry which is preliminary data.</text>
</comment>
<dbReference type="Pfam" id="PF00370">
    <property type="entry name" value="FGGY_N"/>
    <property type="match status" value="1"/>
</dbReference>
<protein>
    <submittedName>
        <fullName evidence="6">FGGY family carbohydrate kinase</fullName>
    </submittedName>
</protein>
<organism evidence="6 7">
    <name type="scientific">Tsukamurella soli</name>
    <dbReference type="NCBI Taxonomy" id="644556"/>
    <lineage>
        <taxon>Bacteria</taxon>
        <taxon>Bacillati</taxon>
        <taxon>Actinomycetota</taxon>
        <taxon>Actinomycetes</taxon>
        <taxon>Mycobacteriales</taxon>
        <taxon>Tsukamurellaceae</taxon>
        <taxon>Tsukamurella</taxon>
    </lineage>
</organism>
<name>A0ABP8J9L9_9ACTN</name>
<dbReference type="InterPro" id="IPR050406">
    <property type="entry name" value="FGGY_Carb_Kinase"/>
</dbReference>
<keyword evidence="4 6" id="KW-0418">Kinase</keyword>
<dbReference type="GO" id="GO:0016301">
    <property type="term" value="F:kinase activity"/>
    <property type="evidence" value="ECO:0007669"/>
    <property type="project" value="UniProtKB-KW"/>
</dbReference>
<dbReference type="EMBL" id="BAABFR010000011">
    <property type="protein sequence ID" value="GAA4387076.1"/>
    <property type="molecule type" value="Genomic_DNA"/>
</dbReference>
<dbReference type="SUPFAM" id="SSF53067">
    <property type="entry name" value="Actin-like ATPase domain"/>
    <property type="match status" value="2"/>
</dbReference>
<evidence type="ECO:0000259" key="5">
    <source>
        <dbReference type="Pfam" id="PF00370"/>
    </source>
</evidence>
<evidence type="ECO:0000256" key="2">
    <source>
        <dbReference type="ARBA" id="ARBA00022629"/>
    </source>
</evidence>
<keyword evidence="2" id="KW-0119">Carbohydrate metabolism</keyword>
<dbReference type="Proteomes" id="UP001500635">
    <property type="component" value="Unassembled WGS sequence"/>
</dbReference>
<keyword evidence="7" id="KW-1185">Reference proteome</keyword>
<dbReference type="PANTHER" id="PTHR43095">
    <property type="entry name" value="SUGAR KINASE"/>
    <property type="match status" value="1"/>
</dbReference>
<feature type="domain" description="Carbohydrate kinase FGGY N-terminal" evidence="5">
    <location>
        <begin position="7"/>
        <end position="222"/>
    </location>
</feature>
<dbReference type="Gene3D" id="3.30.420.40">
    <property type="match status" value="2"/>
</dbReference>
<evidence type="ECO:0000256" key="1">
    <source>
        <dbReference type="ARBA" id="ARBA00009156"/>
    </source>
</evidence>
<evidence type="ECO:0000313" key="7">
    <source>
        <dbReference type="Proteomes" id="UP001500635"/>
    </source>
</evidence>
<evidence type="ECO:0000256" key="3">
    <source>
        <dbReference type="ARBA" id="ARBA00022679"/>
    </source>
</evidence>
<evidence type="ECO:0000313" key="6">
    <source>
        <dbReference type="EMBL" id="GAA4387076.1"/>
    </source>
</evidence>
<accession>A0ABP8J9L9</accession>
<dbReference type="InterPro" id="IPR043129">
    <property type="entry name" value="ATPase_NBD"/>
</dbReference>
<dbReference type="InterPro" id="IPR018484">
    <property type="entry name" value="FGGY_N"/>
</dbReference>
<proteinExistence type="inferred from homology"/>
<evidence type="ECO:0000256" key="4">
    <source>
        <dbReference type="ARBA" id="ARBA00022777"/>
    </source>
</evidence>
<comment type="similarity">
    <text evidence="1">Belongs to the FGGY kinase family.</text>
</comment>
<reference evidence="7" key="1">
    <citation type="journal article" date="2019" name="Int. J. Syst. Evol. Microbiol.">
        <title>The Global Catalogue of Microorganisms (GCM) 10K type strain sequencing project: providing services to taxonomists for standard genome sequencing and annotation.</title>
        <authorList>
            <consortium name="The Broad Institute Genomics Platform"/>
            <consortium name="The Broad Institute Genome Sequencing Center for Infectious Disease"/>
            <person name="Wu L."/>
            <person name="Ma J."/>
        </authorList>
    </citation>
    <scope>NUCLEOTIDE SEQUENCE [LARGE SCALE GENOMIC DNA]</scope>
    <source>
        <strain evidence="7">JCM 17688</strain>
    </source>
</reference>
<dbReference type="CDD" id="cd07773">
    <property type="entry name" value="ASKHA_NBD_FGGY_FK"/>
    <property type="match status" value="1"/>
</dbReference>